<sequence>MYPPAIWNVHEATLHGNSRTNNICEDWNNKFSNLVGHHHPSVWKCIQWFQKEHATVDTVVQQDLIGNASKPRHKRNAIQLQKRLRHLCQDRIFSFRAPCRSCKANTIVQLTRSSLHCIHHINRHSCRDRLSLHPHIDNSRVETTGFHFVEVGKGVLDSQSSGQQHHYINGEWNQHTLQQTTGSMVTPQRSI</sequence>
<comment type="caution">
    <text evidence="1">The sequence shown here is derived from an EMBL/GenBank/DDBJ whole genome shotgun (WGS) entry which is preliminary data.</text>
</comment>
<dbReference type="Proteomes" id="UP000324222">
    <property type="component" value="Unassembled WGS sequence"/>
</dbReference>
<keyword evidence="2" id="KW-1185">Reference proteome</keyword>
<evidence type="ECO:0000313" key="1">
    <source>
        <dbReference type="EMBL" id="MPC48416.1"/>
    </source>
</evidence>
<dbReference type="EMBL" id="VSRR010008271">
    <property type="protein sequence ID" value="MPC48416.1"/>
    <property type="molecule type" value="Genomic_DNA"/>
</dbReference>
<name>A0A5B7FSD6_PORTR</name>
<protein>
    <submittedName>
        <fullName evidence="1">Uncharacterized protein</fullName>
    </submittedName>
</protein>
<evidence type="ECO:0000313" key="2">
    <source>
        <dbReference type="Proteomes" id="UP000324222"/>
    </source>
</evidence>
<gene>
    <name evidence="1" type="ORF">E2C01_042188</name>
</gene>
<organism evidence="1 2">
    <name type="scientific">Portunus trituberculatus</name>
    <name type="common">Swimming crab</name>
    <name type="synonym">Neptunus trituberculatus</name>
    <dbReference type="NCBI Taxonomy" id="210409"/>
    <lineage>
        <taxon>Eukaryota</taxon>
        <taxon>Metazoa</taxon>
        <taxon>Ecdysozoa</taxon>
        <taxon>Arthropoda</taxon>
        <taxon>Crustacea</taxon>
        <taxon>Multicrustacea</taxon>
        <taxon>Malacostraca</taxon>
        <taxon>Eumalacostraca</taxon>
        <taxon>Eucarida</taxon>
        <taxon>Decapoda</taxon>
        <taxon>Pleocyemata</taxon>
        <taxon>Brachyura</taxon>
        <taxon>Eubrachyura</taxon>
        <taxon>Portunoidea</taxon>
        <taxon>Portunidae</taxon>
        <taxon>Portuninae</taxon>
        <taxon>Portunus</taxon>
    </lineage>
</organism>
<dbReference type="AlphaFoldDB" id="A0A5B7FSD6"/>
<accession>A0A5B7FSD6</accession>
<reference evidence="1 2" key="1">
    <citation type="submission" date="2019-05" db="EMBL/GenBank/DDBJ databases">
        <title>Another draft genome of Portunus trituberculatus and its Hox gene families provides insights of decapod evolution.</title>
        <authorList>
            <person name="Jeong J.-H."/>
            <person name="Song I."/>
            <person name="Kim S."/>
            <person name="Choi T."/>
            <person name="Kim D."/>
            <person name="Ryu S."/>
            <person name="Kim W."/>
        </authorList>
    </citation>
    <scope>NUCLEOTIDE SEQUENCE [LARGE SCALE GENOMIC DNA]</scope>
    <source>
        <tissue evidence="1">Muscle</tissue>
    </source>
</reference>
<proteinExistence type="predicted"/>